<dbReference type="InterPro" id="IPR048324">
    <property type="entry name" value="ZSWIM1-3_RNaseH-like"/>
</dbReference>
<keyword evidence="5" id="KW-1185">Reference proteome</keyword>
<dbReference type="Pfam" id="PF21599">
    <property type="entry name" value="ZSWIM3_N"/>
    <property type="match status" value="1"/>
</dbReference>
<organism evidence="4 5">
    <name type="scientific">Meganyctiphanes norvegica</name>
    <name type="common">Northern krill</name>
    <name type="synonym">Thysanopoda norvegica</name>
    <dbReference type="NCBI Taxonomy" id="48144"/>
    <lineage>
        <taxon>Eukaryota</taxon>
        <taxon>Metazoa</taxon>
        <taxon>Ecdysozoa</taxon>
        <taxon>Arthropoda</taxon>
        <taxon>Crustacea</taxon>
        <taxon>Multicrustacea</taxon>
        <taxon>Malacostraca</taxon>
        <taxon>Eumalacostraca</taxon>
        <taxon>Eucarida</taxon>
        <taxon>Euphausiacea</taxon>
        <taxon>Euphausiidae</taxon>
        <taxon>Meganyctiphanes</taxon>
    </lineage>
</organism>
<dbReference type="GO" id="GO:0008270">
    <property type="term" value="F:zinc ion binding"/>
    <property type="evidence" value="ECO:0007669"/>
    <property type="project" value="UniProtKB-KW"/>
</dbReference>
<evidence type="ECO:0000313" key="4">
    <source>
        <dbReference type="EMBL" id="CAL4170273.1"/>
    </source>
</evidence>
<dbReference type="InterPro" id="IPR007527">
    <property type="entry name" value="Znf_SWIM"/>
</dbReference>
<accession>A0AAV2SAS4</accession>
<dbReference type="AlphaFoldDB" id="A0AAV2SAS4"/>
<evidence type="ECO:0000313" key="5">
    <source>
        <dbReference type="Proteomes" id="UP001497623"/>
    </source>
</evidence>
<evidence type="ECO:0000256" key="1">
    <source>
        <dbReference type="PROSITE-ProRule" id="PRU00325"/>
    </source>
</evidence>
<dbReference type="PROSITE" id="PS50966">
    <property type="entry name" value="ZF_SWIM"/>
    <property type="match status" value="1"/>
</dbReference>
<feature type="region of interest" description="Disordered" evidence="2">
    <location>
        <begin position="585"/>
        <end position="614"/>
    </location>
</feature>
<dbReference type="PANTHER" id="PTHR31569:SF4">
    <property type="entry name" value="SWIM-TYPE DOMAIN-CONTAINING PROTEIN"/>
    <property type="match status" value="1"/>
</dbReference>
<sequence length="746" mass="87080">MDKPLLYVGKTFQSYNAVLEAKQKYEQEMKININVRRSTKIQTDYINGQRKINVNENLKYTEINFVCKNSSYHIPTCIKRKALEESTGKKKRKTSSFSTGCEFNMKLKVTKDGQKLELTKLQSKHNHEMHQAIFENLPQQRKLDPETSEKTKMILSCDANKKKVQHHLHSQGIKVQIQDLNNLMKNEGEKSNDYEKVKNLVDSYDNLDCQYLLNENVCTGVFLQTEKMKKTFEAYPEIIFIDATYKLNQLNMKLYVMMCMDGNGESEVIALAFVSSDDRETLAWFADCFVKRNPNFVKVQCIMSDKDMTERDVMKTYFPGVHLLICSFHVLRNLRREVTAKKRDMNQEEEKFALEILQGMVYAIDEESYNSKRELLVKFSSTKLVAYFMTHWEPIKDEWVRGLQKQYMNLFQATNNRVESFNGKVKTIVKKYSVMTQCITDLMILVNHYEFERDRRALYTVIKHPLQVTEDIHVAQYSKFLTPYACEKVKEQLELMERVEIKELQDNKVIVGCYSYANLTVSATECSCRFSTGMGLPCRHIFKVRNNFNLPLFAEELCHKRWSARYYAMNQRLLSKFTLNDSLPEHQNNINESSEENQDNLSHISDENDDNLELGNNITQLPKRKIKYLDQHAKFKQAQLKTNDLCERMSSLGMNEFEKVYDRLVQFCEHCYDENFSITTSKDTVNHNPILEKISEINKVTPGTIKGKNNIVFPTPMRIRGHPKGLGQTNVLGLNKKKKFNISSVL</sequence>
<dbReference type="InterPro" id="IPR048325">
    <property type="entry name" value="ZSWIM3_N"/>
</dbReference>
<dbReference type="InterPro" id="IPR052579">
    <property type="entry name" value="Zinc_finger_SWIM"/>
</dbReference>
<keyword evidence="1" id="KW-0479">Metal-binding</keyword>
<dbReference type="EMBL" id="CAXKWB010050726">
    <property type="protein sequence ID" value="CAL4170273.1"/>
    <property type="molecule type" value="Genomic_DNA"/>
</dbReference>
<keyword evidence="1" id="KW-0862">Zinc</keyword>
<dbReference type="Proteomes" id="UP001497623">
    <property type="component" value="Unassembled WGS sequence"/>
</dbReference>
<name>A0AAV2SAS4_MEGNR</name>
<evidence type="ECO:0000256" key="2">
    <source>
        <dbReference type="SAM" id="MobiDB-lite"/>
    </source>
</evidence>
<dbReference type="PANTHER" id="PTHR31569">
    <property type="entry name" value="SWIM-TYPE DOMAIN-CONTAINING PROTEIN"/>
    <property type="match status" value="1"/>
</dbReference>
<dbReference type="Pfam" id="PF21056">
    <property type="entry name" value="ZSWIM1-3_RNaseH-like"/>
    <property type="match status" value="1"/>
</dbReference>
<evidence type="ECO:0000259" key="3">
    <source>
        <dbReference type="PROSITE" id="PS50966"/>
    </source>
</evidence>
<protein>
    <recommendedName>
        <fullName evidence="3">SWIM-type domain-containing protein</fullName>
    </recommendedName>
</protein>
<comment type="caution">
    <text evidence="4">The sequence shown here is derived from an EMBL/GenBank/DDBJ whole genome shotgun (WGS) entry which is preliminary data.</text>
</comment>
<keyword evidence="1" id="KW-0863">Zinc-finger</keyword>
<proteinExistence type="predicted"/>
<feature type="domain" description="SWIM-type" evidence="3">
    <location>
        <begin position="517"/>
        <end position="549"/>
    </location>
</feature>
<reference evidence="4 5" key="1">
    <citation type="submission" date="2024-05" db="EMBL/GenBank/DDBJ databases">
        <authorList>
            <person name="Wallberg A."/>
        </authorList>
    </citation>
    <scope>NUCLEOTIDE SEQUENCE [LARGE SCALE GENOMIC DNA]</scope>
</reference>
<gene>
    <name evidence="4" type="ORF">MNOR_LOCUS33971</name>
</gene>